<dbReference type="RefSeq" id="WP_046750890.1">
    <property type="nucleotide sequence ID" value="NZ_LBNO01000008.1"/>
</dbReference>
<evidence type="ECO:0000313" key="5">
    <source>
        <dbReference type="Proteomes" id="UP000192772"/>
    </source>
</evidence>
<dbReference type="Pfam" id="PF00501">
    <property type="entry name" value="AMP-binding"/>
    <property type="match status" value="1"/>
</dbReference>
<dbReference type="PANTHER" id="PTHR22754:SF32">
    <property type="entry name" value="DISCO-INTERACTING PROTEIN 2"/>
    <property type="match status" value="1"/>
</dbReference>
<name>A0A0M2ZJQ1_9MYCO</name>
<dbReference type="STRING" id="81858.BST23_16325"/>
<dbReference type="Gene3D" id="3.30.300.30">
    <property type="match status" value="1"/>
</dbReference>
<dbReference type="InterPro" id="IPR045851">
    <property type="entry name" value="AMP-bd_C_sf"/>
</dbReference>
<dbReference type="NCBIfam" id="NF004510">
    <property type="entry name" value="PRK05851.1"/>
    <property type="match status" value="1"/>
</dbReference>
<dbReference type="GO" id="GO:0006633">
    <property type="term" value="P:fatty acid biosynthetic process"/>
    <property type="evidence" value="ECO:0007669"/>
    <property type="project" value="TreeGrafter"/>
</dbReference>
<evidence type="ECO:0000259" key="2">
    <source>
        <dbReference type="Pfam" id="PF00501"/>
    </source>
</evidence>
<dbReference type="EMBL" id="MVHP01000018">
    <property type="protein sequence ID" value="ORA64851.1"/>
    <property type="molecule type" value="Genomic_DNA"/>
</dbReference>
<dbReference type="Proteomes" id="UP000192772">
    <property type="component" value="Unassembled WGS sequence"/>
</dbReference>
<accession>A0A1A0Q9L7</accession>
<dbReference type="AlphaFoldDB" id="A0A0M2ZJQ1"/>
<dbReference type="OrthoDB" id="3671040at2"/>
<sequence length="509" mass="52920">MNSLAAALAERLSSSDNFLAVLDDGQWTRHPWPEVHARAENIAEWLRNDDIGALGLTGEPTVELVAAILGAFQAGAAVSIGPGPVRGADADQWAQRTLTRFAGMGISHVLSHGAHLERLSAADGPLVIKDLGSVAPVQRSTTFVPPDDPAPVAVLQGTAGSTGTPRTVQLTPEAVLANLGGLNARIGVTPADVGCSWLPLYHDMGLSFLLAGALGGTDVWQAPTAAFQASPFRWLSWLTESRATITAAPNMAYGLIGKYSRRVTDVDLSSVRFALNGGEPVDCGLTARFADEMARFGFDAGALAPSYGLAEATCAVTVPEPGRGLVVDDAGHAVLGEPIGGMSVRIEPAEDGSGAGEVMIRGTSMMTGYRGGEPLGADEWFATGDLGYLVDGGLVVCGRAKELITVAGRNVFPAEVEQVAATVPGVREGAVVAVGVGERSVRPGVVIVAEFRGPDEAHARTEVVKRVASDCGIVPSDVTFVRPGTLPRTTSGKLRRLEVKREVAAKRGD</sequence>
<dbReference type="Gene3D" id="3.40.50.12780">
    <property type="entry name" value="N-terminal domain of ligase-like"/>
    <property type="match status" value="1"/>
</dbReference>
<evidence type="ECO:0000259" key="3">
    <source>
        <dbReference type="Pfam" id="PF13193"/>
    </source>
</evidence>
<comment type="caution">
    <text evidence="4">The sequence shown here is derived from an EMBL/GenBank/DDBJ whole genome shotgun (WGS) entry which is preliminary data.</text>
</comment>
<keyword evidence="4" id="KW-0436">Ligase</keyword>
<organism evidence="4 5">
    <name type="scientific">Mycolicibacterium elephantis</name>
    <dbReference type="NCBI Taxonomy" id="81858"/>
    <lineage>
        <taxon>Bacteria</taxon>
        <taxon>Bacillati</taxon>
        <taxon>Actinomycetota</taxon>
        <taxon>Actinomycetes</taxon>
        <taxon>Mycobacteriales</taxon>
        <taxon>Mycobacteriaceae</taxon>
        <taxon>Mycolicibacterium</taxon>
    </lineage>
</organism>
<dbReference type="SUPFAM" id="SSF56801">
    <property type="entry name" value="Acetyl-CoA synthetase-like"/>
    <property type="match status" value="1"/>
</dbReference>
<proteinExistence type="inferred from homology"/>
<dbReference type="InterPro" id="IPR042099">
    <property type="entry name" value="ANL_N_sf"/>
</dbReference>
<feature type="domain" description="AMP-binding enzyme C-terminal" evidence="3">
    <location>
        <begin position="415"/>
        <end position="493"/>
    </location>
</feature>
<dbReference type="InterPro" id="IPR000873">
    <property type="entry name" value="AMP-dep_synth/lig_dom"/>
</dbReference>
<gene>
    <name evidence="4" type="ORF">BST23_16325</name>
</gene>
<dbReference type="InterPro" id="IPR025110">
    <property type="entry name" value="AMP-bd_C"/>
</dbReference>
<evidence type="ECO:0000313" key="4">
    <source>
        <dbReference type="EMBL" id="ORA64851.1"/>
    </source>
</evidence>
<dbReference type="PANTHER" id="PTHR22754">
    <property type="entry name" value="DISCO-INTERACTING PROTEIN 2 DIP2 -RELATED"/>
    <property type="match status" value="1"/>
</dbReference>
<reference evidence="4 5" key="1">
    <citation type="submission" date="2017-02" db="EMBL/GenBank/DDBJ databases">
        <title>The new phylogeny of genus Mycobacterium.</title>
        <authorList>
            <person name="Tortoli E."/>
            <person name="Trovato A."/>
            <person name="Cirillo D.M."/>
        </authorList>
    </citation>
    <scope>NUCLEOTIDE SEQUENCE [LARGE SCALE GENOMIC DNA]</scope>
    <source>
        <strain evidence="4 5">FI-09383</strain>
    </source>
</reference>
<dbReference type="GO" id="GO:0005886">
    <property type="term" value="C:plasma membrane"/>
    <property type="evidence" value="ECO:0007669"/>
    <property type="project" value="TreeGrafter"/>
</dbReference>
<dbReference type="GO" id="GO:0070566">
    <property type="term" value="F:adenylyltransferase activity"/>
    <property type="evidence" value="ECO:0007669"/>
    <property type="project" value="TreeGrafter"/>
</dbReference>
<dbReference type="InterPro" id="IPR020845">
    <property type="entry name" value="AMP-binding_CS"/>
</dbReference>
<protein>
    <submittedName>
        <fullName evidence="4">Long-chain fatty acid--CoA ligase</fullName>
    </submittedName>
</protein>
<evidence type="ECO:0000256" key="1">
    <source>
        <dbReference type="ARBA" id="ARBA00006432"/>
    </source>
</evidence>
<accession>A0A0M2ZJQ1</accession>
<feature type="domain" description="AMP-dependent synthetase/ligase" evidence="2">
    <location>
        <begin position="19"/>
        <end position="369"/>
    </location>
</feature>
<dbReference type="PROSITE" id="PS00455">
    <property type="entry name" value="AMP_BINDING"/>
    <property type="match status" value="1"/>
</dbReference>
<dbReference type="GO" id="GO:0016874">
    <property type="term" value="F:ligase activity"/>
    <property type="evidence" value="ECO:0007669"/>
    <property type="project" value="UniProtKB-KW"/>
</dbReference>
<dbReference type="Pfam" id="PF13193">
    <property type="entry name" value="AMP-binding_C"/>
    <property type="match status" value="1"/>
</dbReference>
<comment type="similarity">
    <text evidence="1">Belongs to the ATP-dependent AMP-binding enzyme family.</text>
</comment>